<dbReference type="InterPro" id="IPR006162">
    <property type="entry name" value="Ppantetheine_attach_site"/>
</dbReference>
<dbReference type="PANTHER" id="PTHR45527:SF1">
    <property type="entry name" value="FATTY ACID SYNTHASE"/>
    <property type="match status" value="1"/>
</dbReference>
<dbReference type="Gene3D" id="3.30.300.30">
    <property type="match status" value="1"/>
</dbReference>
<dbReference type="Pfam" id="PF00668">
    <property type="entry name" value="Condensation"/>
    <property type="match status" value="1"/>
</dbReference>
<dbReference type="InterPro" id="IPR009081">
    <property type="entry name" value="PP-bd_ACP"/>
</dbReference>
<dbReference type="GO" id="GO:0005829">
    <property type="term" value="C:cytosol"/>
    <property type="evidence" value="ECO:0007669"/>
    <property type="project" value="TreeGrafter"/>
</dbReference>
<dbReference type="SUPFAM" id="SSF47336">
    <property type="entry name" value="ACP-like"/>
    <property type="match status" value="1"/>
</dbReference>
<dbReference type="CDD" id="cd19531">
    <property type="entry name" value="LCL_NRPS-like"/>
    <property type="match status" value="1"/>
</dbReference>
<dbReference type="InterPro" id="IPR023213">
    <property type="entry name" value="CAT-like_dom_sf"/>
</dbReference>
<dbReference type="SMART" id="SM00823">
    <property type="entry name" value="PKS_PP"/>
    <property type="match status" value="1"/>
</dbReference>
<comment type="caution">
    <text evidence="5">The sequence shown here is derived from an EMBL/GenBank/DDBJ whole genome shotgun (WGS) entry which is preliminary data.</text>
</comment>
<dbReference type="Gene3D" id="3.30.559.10">
    <property type="entry name" value="Chloramphenicol acetyltransferase-like domain"/>
    <property type="match status" value="1"/>
</dbReference>
<accession>A0A4R7VL01</accession>
<gene>
    <name evidence="5" type="ORF">CLV71_107275</name>
</gene>
<dbReference type="FunFam" id="3.40.50.980:FF:000001">
    <property type="entry name" value="Non-ribosomal peptide synthetase"/>
    <property type="match status" value="1"/>
</dbReference>
<dbReference type="InterPro" id="IPR036736">
    <property type="entry name" value="ACP-like_sf"/>
</dbReference>
<dbReference type="InterPro" id="IPR025110">
    <property type="entry name" value="AMP-bd_C"/>
</dbReference>
<dbReference type="FunFam" id="3.40.50.12780:FF:000012">
    <property type="entry name" value="Non-ribosomal peptide synthetase"/>
    <property type="match status" value="1"/>
</dbReference>
<dbReference type="Proteomes" id="UP000294927">
    <property type="component" value="Unassembled WGS sequence"/>
</dbReference>
<evidence type="ECO:0000256" key="1">
    <source>
        <dbReference type="ARBA" id="ARBA00001957"/>
    </source>
</evidence>
<dbReference type="GO" id="GO:0043041">
    <property type="term" value="P:amino acid activation for nonribosomal peptide biosynthetic process"/>
    <property type="evidence" value="ECO:0007669"/>
    <property type="project" value="TreeGrafter"/>
</dbReference>
<dbReference type="Pfam" id="PF00550">
    <property type="entry name" value="PP-binding"/>
    <property type="match status" value="1"/>
</dbReference>
<protein>
    <submittedName>
        <fullName evidence="5">Amino acid adenylation domain-containing protein</fullName>
    </submittedName>
</protein>
<dbReference type="Gene3D" id="3.30.559.30">
    <property type="entry name" value="Nonribosomal peptide synthetase, condensation domain"/>
    <property type="match status" value="1"/>
</dbReference>
<evidence type="ECO:0000256" key="2">
    <source>
        <dbReference type="ARBA" id="ARBA00022450"/>
    </source>
</evidence>
<keyword evidence="3" id="KW-0597">Phosphoprotein</keyword>
<sequence length="1051" mass="113785">MSMTISSPVGHTRVDRTPLSFAQQRLWFLDQLEPDGDEYLIRRALRLSGPVDVTALRVALSGVVARHDALRTRFAAGEDGRPYTVVGPPAPVPVRVVEVPAADVDTVVNATAVAPFDLAAGPLLRAVLVRSGPEDAVLVVCLHHIVFDGLSEPVLARELGVLYAAATGDPSAVLPEVPVRYADYAVWQHRRLTDERQRMLLDYWRDKLSGLRPLQLPTDRPRRAVRGTAGDVVGFTIPAETLRPLARTAGRAGATLFMALLGGFQVMLSRYSGQDDVAVGTAVAGRTLSGTENLIGLFVNSLVLRTDLSGDPTFAELLGRVRDTAVGAFGHLDLPFERLVEELAVGRDLSRNPLFDAMLVLQKNPPGSAWRLAGVEVEQYPLAAPDSETDLTLHLTQQDDGSAVGRLYFSTDLFDRSTVERMGEHLLVLLDELARQADVPISAVSMIPAVERARVLVEWNDTAGPFPAGRLLHELVAERAATHPDEPAVVGGGMVLTHGELDERARRLAHRLRDLGVRPGVLVGVFLERCPELVVALLAILRAGGAYVPLDPEHPADRIGFVLDDTAARLVITQEDLADRLPATTDRLLVDADWPTVATYPATEPAPIATPSDLAYVIYTSGSTGRPKGVMVEHEGIVNYLAGMQHDFPLRPGDAFLQATPLTFDVSAYEIFWPLWQGGTVVLVPGATRLDMAHVSSLMREHRVVGLHFVPSLMDVFANEADPADCAALRYAFCSGEALPRTLVRRFAERFTGDLVNLYGATEVSVDTTYWRAEPDTPVLAGRPMLNQTVYVLDAARRPVPVGVVGEVYLGGLCVGRGYWNRPELTEERFVLDPFQPGGRLYRTGDLGRFTSDGQLDFLGRADTQVKLRGVRIELGEIEAALLSDPDVGACVVVLRQDQGGDKHLVAYCVGDGELDTVAVRERCAGLLPSVMVPAVFVALPELPLTSNGKVDRGRLPEPDLARVVTGAVHVPPGDEVEEAIAGVWADVLGVRDPGVHDDFFASGGHSLRAVQLVNQVERLTGVRISLRALFLTPTIAGVKSQLLAMIEDQS</sequence>
<dbReference type="Gene3D" id="3.40.50.1820">
    <property type="entry name" value="alpha/beta hydrolase"/>
    <property type="match status" value="1"/>
</dbReference>
<feature type="domain" description="Carrier" evidence="4">
    <location>
        <begin position="972"/>
        <end position="1047"/>
    </location>
</feature>
<dbReference type="SUPFAM" id="SSF56801">
    <property type="entry name" value="Acetyl-CoA synthetase-like"/>
    <property type="match status" value="1"/>
</dbReference>
<reference evidence="5 6" key="1">
    <citation type="submission" date="2019-03" db="EMBL/GenBank/DDBJ databases">
        <title>Genomic Encyclopedia of Archaeal and Bacterial Type Strains, Phase II (KMG-II): from individual species to whole genera.</title>
        <authorList>
            <person name="Goeker M."/>
        </authorList>
    </citation>
    <scope>NUCLEOTIDE SEQUENCE [LARGE SCALE GENOMIC DNA]</scope>
    <source>
        <strain evidence="5 6">DSM 45499</strain>
    </source>
</reference>
<dbReference type="GO" id="GO:0044550">
    <property type="term" value="P:secondary metabolite biosynthetic process"/>
    <property type="evidence" value="ECO:0007669"/>
    <property type="project" value="UniProtKB-ARBA"/>
</dbReference>
<dbReference type="InterPro" id="IPR020845">
    <property type="entry name" value="AMP-binding_CS"/>
</dbReference>
<dbReference type="SUPFAM" id="SSF52777">
    <property type="entry name" value="CoA-dependent acyltransferases"/>
    <property type="match status" value="2"/>
</dbReference>
<keyword evidence="6" id="KW-1185">Reference proteome</keyword>
<dbReference type="InterPro" id="IPR001242">
    <property type="entry name" value="Condensation_dom"/>
</dbReference>
<dbReference type="PANTHER" id="PTHR45527">
    <property type="entry name" value="NONRIBOSOMAL PEPTIDE SYNTHETASE"/>
    <property type="match status" value="1"/>
</dbReference>
<dbReference type="PROSITE" id="PS50075">
    <property type="entry name" value="CARRIER"/>
    <property type="match status" value="1"/>
</dbReference>
<dbReference type="EMBL" id="SOCP01000007">
    <property type="protein sequence ID" value="TDV49927.1"/>
    <property type="molecule type" value="Genomic_DNA"/>
</dbReference>
<dbReference type="InterPro" id="IPR029058">
    <property type="entry name" value="AB_hydrolase_fold"/>
</dbReference>
<dbReference type="InterPro" id="IPR020806">
    <property type="entry name" value="PKS_PP-bd"/>
</dbReference>
<dbReference type="PROSITE" id="PS00012">
    <property type="entry name" value="PHOSPHOPANTETHEINE"/>
    <property type="match status" value="1"/>
</dbReference>
<keyword evidence="2" id="KW-0596">Phosphopantetheine</keyword>
<dbReference type="InterPro" id="IPR045851">
    <property type="entry name" value="AMP-bd_C_sf"/>
</dbReference>
<dbReference type="PRINTS" id="PR00154">
    <property type="entry name" value="AMPBINDING"/>
</dbReference>
<dbReference type="FunFam" id="3.30.300.30:FF:000010">
    <property type="entry name" value="Enterobactin synthetase component F"/>
    <property type="match status" value="1"/>
</dbReference>
<evidence type="ECO:0000313" key="6">
    <source>
        <dbReference type="Proteomes" id="UP000294927"/>
    </source>
</evidence>
<dbReference type="OrthoDB" id="2472181at2"/>
<proteinExistence type="predicted"/>
<evidence type="ECO:0000313" key="5">
    <source>
        <dbReference type="EMBL" id="TDV49927.1"/>
    </source>
</evidence>
<organism evidence="5 6">
    <name type="scientific">Actinophytocola oryzae</name>
    <dbReference type="NCBI Taxonomy" id="502181"/>
    <lineage>
        <taxon>Bacteria</taxon>
        <taxon>Bacillati</taxon>
        <taxon>Actinomycetota</taxon>
        <taxon>Actinomycetes</taxon>
        <taxon>Pseudonocardiales</taxon>
        <taxon>Pseudonocardiaceae</taxon>
    </lineage>
</organism>
<dbReference type="RefSeq" id="WP_133904602.1">
    <property type="nucleotide sequence ID" value="NZ_SOCP01000007.1"/>
</dbReference>
<dbReference type="GO" id="GO:0003824">
    <property type="term" value="F:catalytic activity"/>
    <property type="evidence" value="ECO:0007669"/>
    <property type="project" value="InterPro"/>
</dbReference>
<dbReference type="Pfam" id="PF00501">
    <property type="entry name" value="AMP-binding"/>
    <property type="match status" value="1"/>
</dbReference>
<name>A0A4R7VL01_9PSEU</name>
<dbReference type="Gene3D" id="2.30.38.10">
    <property type="entry name" value="Luciferase, Domain 3"/>
    <property type="match status" value="1"/>
</dbReference>
<dbReference type="GO" id="GO:0008610">
    <property type="term" value="P:lipid biosynthetic process"/>
    <property type="evidence" value="ECO:0007669"/>
    <property type="project" value="UniProtKB-ARBA"/>
</dbReference>
<dbReference type="AlphaFoldDB" id="A0A4R7VL01"/>
<evidence type="ECO:0000259" key="4">
    <source>
        <dbReference type="PROSITE" id="PS50075"/>
    </source>
</evidence>
<dbReference type="InterPro" id="IPR010071">
    <property type="entry name" value="AA_adenyl_dom"/>
</dbReference>
<dbReference type="GO" id="GO:0031177">
    <property type="term" value="F:phosphopantetheine binding"/>
    <property type="evidence" value="ECO:0007669"/>
    <property type="project" value="InterPro"/>
</dbReference>
<dbReference type="NCBIfam" id="TIGR01733">
    <property type="entry name" value="AA-adenyl-dom"/>
    <property type="match status" value="1"/>
</dbReference>
<comment type="cofactor">
    <cofactor evidence="1">
        <name>pantetheine 4'-phosphate</name>
        <dbReference type="ChEBI" id="CHEBI:47942"/>
    </cofactor>
</comment>
<evidence type="ECO:0000256" key="3">
    <source>
        <dbReference type="ARBA" id="ARBA00022553"/>
    </source>
</evidence>
<dbReference type="FunFam" id="2.30.38.10:FF:000001">
    <property type="entry name" value="Non-ribosomal peptide synthetase PvdI"/>
    <property type="match status" value="1"/>
</dbReference>
<dbReference type="Pfam" id="PF13193">
    <property type="entry name" value="AMP-binding_C"/>
    <property type="match status" value="1"/>
</dbReference>
<dbReference type="InterPro" id="IPR000873">
    <property type="entry name" value="AMP-dep_synth/lig_dom"/>
</dbReference>
<dbReference type="InterPro" id="IPR020459">
    <property type="entry name" value="AMP-binding"/>
</dbReference>
<dbReference type="PROSITE" id="PS00455">
    <property type="entry name" value="AMP_BINDING"/>
    <property type="match status" value="1"/>
</dbReference>
<dbReference type="Gene3D" id="3.40.50.980">
    <property type="match status" value="2"/>
</dbReference>